<dbReference type="KEGG" id="gps:C427_0309"/>
<dbReference type="PATRIC" id="fig|1129794.4.peg.304"/>
<evidence type="ECO:0008006" key="3">
    <source>
        <dbReference type="Google" id="ProtNLM"/>
    </source>
</evidence>
<dbReference type="Proteomes" id="UP000011864">
    <property type="component" value="Chromosome"/>
</dbReference>
<dbReference type="AlphaFoldDB" id="K7AQQ9"/>
<dbReference type="HOGENOM" id="CLU_3155908_0_0_6"/>
<proteinExistence type="predicted"/>
<keyword evidence="2" id="KW-1185">Reference proteome</keyword>
<evidence type="ECO:0000313" key="2">
    <source>
        <dbReference type="Proteomes" id="UP000011864"/>
    </source>
</evidence>
<organism evidence="1 2">
    <name type="scientific">Paraglaciecola psychrophila 170</name>
    <dbReference type="NCBI Taxonomy" id="1129794"/>
    <lineage>
        <taxon>Bacteria</taxon>
        <taxon>Pseudomonadati</taxon>
        <taxon>Pseudomonadota</taxon>
        <taxon>Gammaproteobacteria</taxon>
        <taxon>Alteromonadales</taxon>
        <taxon>Alteromonadaceae</taxon>
        <taxon>Paraglaciecola</taxon>
    </lineage>
</organism>
<dbReference type="STRING" id="1129794.C427_0309"/>
<accession>K7AQQ9</accession>
<gene>
    <name evidence="1" type="ORF">C427_0309</name>
</gene>
<dbReference type="EMBL" id="CP003837">
    <property type="protein sequence ID" value="AGH42419.1"/>
    <property type="molecule type" value="Genomic_DNA"/>
</dbReference>
<protein>
    <recommendedName>
        <fullName evidence="3">Alpha/beta hydrolase</fullName>
    </recommendedName>
</protein>
<reference evidence="1 2" key="1">
    <citation type="journal article" date="2013" name="Genome Announc.">
        <title>Complete Genome Sequence of Glaciecola psychrophila Strain 170T.</title>
        <authorList>
            <person name="Yin J."/>
            <person name="Chen J."/>
            <person name="Liu G."/>
            <person name="Yu Y."/>
            <person name="Song L."/>
            <person name="Wang X."/>
            <person name="Qu X."/>
        </authorList>
    </citation>
    <scope>NUCLEOTIDE SEQUENCE [LARGE SCALE GENOMIC DNA]</scope>
    <source>
        <strain evidence="1 2">170</strain>
    </source>
</reference>
<sequence>MQKTALIGHSLSRFVSFWLSSKAPTKIGLIVPVDGFPFIGPVFTHTNS</sequence>
<evidence type="ECO:0000313" key="1">
    <source>
        <dbReference type="EMBL" id="AGH42419.1"/>
    </source>
</evidence>
<name>K7AQQ9_9ALTE</name>